<organism evidence="6 7">
    <name type="scientific">Pseudocitrobacter vendiensis</name>
    <dbReference type="NCBI Taxonomy" id="2488306"/>
    <lineage>
        <taxon>Bacteria</taxon>
        <taxon>Pseudomonadati</taxon>
        <taxon>Pseudomonadota</taxon>
        <taxon>Gammaproteobacteria</taxon>
        <taxon>Enterobacterales</taxon>
        <taxon>Enterobacteriaceae</taxon>
        <taxon>Pseudocitrobacter</taxon>
    </lineage>
</organism>
<comment type="similarity">
    <text evidence="2">Belongs to the FliK family.</text>
</comment>
<proteinExistence type="inferred from homology"/>
<reference evidence="6" key="1">
    <citation type="submission" date="2022-05" db="EMBL/GenBank/DDBJ databases">
        <authorList>
            <person name="Blom J."/>
        </authorList>
    </citation>
    <scope>NUCLEOTIDE SEQUENCE</scope>
    <source>
        <strain evidence="6">Type strain: CPO20170097</strain>
    </source>
</reference>
<feature type="domain" description="Flagellar hook-length control protein-like C-terminal" evidence="5">
    <location>
        <begin position="255"/>
        <end position="334"/>
    </location>
</feature>
<accession>A0ABN8TFY0</accession>
<dbReference type="RefSeq" id="WP_253899028.1">
    <property type="nucleotide sequence ID" value="NZ_CALSBS010000028.1"/>
</dbReference>
<feature type="region of interest" description="Disordered" evidence="4">
    <location>
        <begin position="154"/>
        <end position="176"/>
    </location>
</feature>
<dbReference type="InterPro" id="IPR052563">
    <property type="entry name" value="FliK"/>
</dbReference>
<name>A0ABN8TFY0_9ENTR</name>
<feature type="region of interest" description="Disordered" evidence="4">
    <location>
        <begin position="102"/>
        <end position="122"/>
    </location>
</feature>
<comment type="caution">
    <text evidence="6">The sequence shown here is derived from an EMBL/GenBank/DDBJ whole genome shotgun (WGS) entry which is preliminary data.</text>
</comment>
<dbReference type="Pfam" id="PF02120">
    <property type="entry name" value="Flg_hook"/>
    <property type="match status" value="1"/>
</dbReference>
<keyword evidence="6" id="KW-0282">Flagellum</keyword>
<keyword evidence="7" id="KW-1185">Reference proteome</keyword>
<protein>
    <submittedName>
        <fullName evidence="6">Flagellar hook-length control protein</fullName>
    </submittedName>
</protein>
<dbReference type="PANTHER" id="PTHR37533">
    <property type="entry name" value="FLAGELLAR HOOK-LENGTH CONTROL PROTEIN"/>
    <property type="match status" value="1"/>
</dbReference>
<dbReference type="PANTHER" id="PTHR37533:SF2">
    <property type="entry name" value="FLAGELLAR HOOK-LENGTH CONTROL PROTEIN"/>
    <property type="match status" value="1"/>
</dbReference>
<dbReference type="EMBL" id="CALSBS010000028">
    <property type="protein sequence ID" value="CAH6661766.1"/>
    <property type="molecule type" value="Genomic_DNA"/>
</dbReference>
<evidence type="ECO:0000256" key="1">
    <source>
        <dbReference type="ARBA" id="ARBA00003944"/>
    </source>
</evidence>
<dbReference type="PRINTS" id="PR01007">
    <property type="entry name" value="FLGHOOKFLIK"/>
</dbReference>
<feature type="compositionally biased region" description="Low complexity" evidence="4">
    <location>
        <begin position="329"/>
        <end position="346"/>
    </location>
</feature>
<gene>
    <name evidence="6" type="ORF">FBBNIHIM_21885</name>
</gene>
<evidence type="ECO:0000313" key="7">
    <source>
        <dbReference type="Proteomes" id="UP001152651"/>
    </source>
</evidence>
<comment type="function">
    <text evidence="1">Controls the length of the flagellar hook.</text>
</comment>
<keyword evidence="6" id="KW-0969">Cilium</keyword>
<dbReference type="InterPro" id="IPR038610">
    <property type="entry name" value="FliK-like_C_sf"/>
</dbReference>
<evidence type="ECO:0000313" key="6">
    <source>
        <dbReference type="EMBL" id="CAH6661766.1"/>
    </source>
</evidence>
<dbReference type="InterPro" id="IPR021136">
    <property type="entry name" value="Flagellar_hook_control-like_C"/>
</dbReference>
<keyword evidence="6" id="KW-0966">Cell projection</keyword>
<dbReference type="InterPro" id="IPR001635">
    <property type="entry name" value="Flag_hook_Flik"/>
</dbReference>
<dbReference type="Proteomes" id="UP001152651">
    <property type="component" value="Unassembled WGS sequence"/>
</dbReference>
<dbReference type="CDD" id="cd17470">
    <property type="entry name" value="T3SS_Flik_C"/>
    <property type="match status" value="1"/>
</dbReference>
<feature type="region of interest" description="Disordered" evidence="4">
    <location>
        <begin position="329"/>
        <end position="357"/>
    </location>
</feature>
<evidence type="ECO:0000256" key="2">
    <source>
        <dbReference type="ARBA" id="ARBA00009149"/>
    </source>
</evidence>
<evidence type="ECO:0000259" key="5">
    <source>
        <dbReference type="Pfam" id="PF02120"/>
    </source>
</evidence>
<evidence type="ECO:0000256" key="4">
    <source>
        <dbReference type="SAM" id="MobiDB-lite"/>
    </source>
</evidence>
<sequence length="380" mass="39325">MINLLTLLAPDVESGTPGISTQAGGEADFISLLSDALGSENTQPLKSLTAALSQEPADAKTTAKTSITEWLLQQETAKIPVELPDGTTTDTQTLLGQLASHLKSDVQSTKPQEDSDDDETVSDASLAGMSALMAMLPTVQPAQSTTVTAGTEIPTLNGVSERGGDKSFAQPPASNNFAQPLASGELPTAAQSAPQLVPVALKAEADSTPTAAAPTATFSGLVSVAAQTTPALPATIVQAPLGSPDWQQSVSQHITLFTRQGQQTAELRLHPEDLGQVHISLKLDDNQAQIQMVSPHSHVRAALEAALPVLRAQLADNGIQLGQSNISSESFAGQQQQQHASGQQSAWRGAASGDDEDDTLIAPAALQSAARGDGRVDIFA</sequence>
<evidence type="ECO:0000256" key="3">
    <source>
        <dbReference type="ARBA" id="ARBA00022795"/>
    </source>
</evidence>
<keyword evidence="3" id="KW-1005">Bacterial flagellum biogenesis</keyword>
<dbReference type="Gene3D" id="3.30.750.140">
    <property type="match status" value="1"/>
</dbReference>